<proteinExistence type="predicted"/>
<comment type="caution">
    <text evidence="3">The sequence shown here is derived from an EMBL/GenBank/DDBJ whole genome shotgun (WGS) entry which is preliminary data.</text>
</comment>
<gene>
    <name evidence="3" type="ORF">DYS74_17970</name>
</gene>
<name>A0A421BIY3_9RHOB</name>
<organism evidence="3 4">
    <name type="scientific">Paenirhodobacter hankyongi</name>
    <dbReference type="NCBI Taxonomy" id="2294033"/>
    <lineage>
        <taxon>Bacteria</taxon>
        <taxon>Pseudomonadati</taxon>
        <taxon>Pseudomonadota</taxon>
        <taxon>Alphaproteobacteria</taxon>
        <taxon>Rhodobacterales</taxon>
        <taxon>Rhodobacter group</taxon>
        <taxon>Paenirhodobacter</taxon>
    </lineage>
</organism>
<evidence type="ECO:0000259" key="1">
    <source>
        <dbReference type="Pfam" id="PF05876"/>
    </source>
</evidence>
<dbReference type="InterPro" id="IPR046454">
    <property type="entry name" value="GpA_endonuclease"/>
</dbReference>
<dbReference type="GO" id="GO:0016887">
    <property type="term" value="F:ATP hydrolysis activity"/>
    <property type="evidence" value="ECO:0007669"/>
    <property type="project" value="InterPro"/>
</dbReference>
<dbReference type="AlphaFoldDB" id="A0A421BIY3"/>
<dbReference type="InterPro" id="IPR046453">
    <property type="entry name" value="GpA_ATPase"/>
</dbReference>
<reference evidence="3 4" key="1">
    <citation type="submission" date="2018-10" db="EMBL/GenBank/DDBJ databases">
        <title>Rhodobacter sp . BO-81.</title>
        <authorList>
            <person name="Im W.T."/>
        </authorList>
    </citation>
    <scope>NUCLEOTIDE SEQUENCE [LARGE SCALE GENOMIC DNA]</scope>
    <source>
        <strain evidence="3 4">BO-81</strain>
    </source>
</reference>
<feature type="domain" description="Terminase large subunit GpA endonuclease" evidence="2">
    <location>
        <begin position="359"/>
        <end position="675"/>
    </location>
</feature>
<evidence type="ECO:0000313" key="3">
    <source>
        <dbReference type="EMBL" id="RLL61530.1"/>
    </source>
</evidence>
<evidence type="ECO:0000313" key="4">
    <source>
        <dbReference type="Proteomes" id="UP000279673"/>
    </source>
</evidence>
<sequence>MVEMVDRGIGVLSRIPPLPPFVTPEEMIADALPLLDPPSRISVTEAAERALRVPVAGKWEDYSRAVTPYMVEPQDMTQSRRFKAVIFTGPAQSGKSQMLLSVAAHAVTCAPGPVQLIHMTKTDADAWVEEKLDPAVENSPRLLERLGRARDDSTFSRKRFRGVRLGIGYPVANQLSSRSQRMVLLTDYDHMPQRLGPKDAPENTPFGMAMMRIRTFMSRGCVVVESTPAFPVDDTKPAPVAALEPHRMPEVTGGIVKLYNQGTRGRWYWECPDCAEIFEPTFERLDYPEELDPGEAGTRAQMVCPHCGCTISHRQKVELNRRAMQGRGGWLHEARSFDADGRRRLVRIDDPELRHTAYASYALNGVAAAFVNWSELVQRYESARRAFAISGDDIDLAGVFYTDLGMPYRRPRTEDETALTVDVLRARARPLDKGIAPGWARFVVTCVDVQGNRFEVSVVAFGEDGERIIIDRFAIHQPPDAAPRATGDDGKYRAVDPGRYAEDAEVLAELPDRVYPVEGQDWGLKPVAVVIDFNGPAGWSDNAEKFWRKRARAGQGGRFYLSIGRPGFRQADRVWHEAPERASGGRKARGIRLLNMAVDRLKDSVLAALERDGTRINAQHVAAWMETEHLAELLAEQRGEKGWEKKPGVQRNETLDHSVQALALAEHLGLARVNWEAPPGWCVAGLMNTNAVPLARPNDAGSARAIPGTGALPQSINFLRRR</sequence>
<dbReference type="GO" id="GO:0004519">
    <property type="term" value="F:endonuclease activity"/>
    <property type="evidence" value="ECO:0007669"/>
    <property type="project" value="InterPro"/>
</dbReference>
<dbReference type="RefSeq" id="WP_121535003.1">
    <property type="nucleotide sequence ID" value="NZ_RCHI01000030.1"/>
</dbReference>
<dbReference type="EMBL" id="RCHI01000030">
    <property type="protein sequence ID" value="RLL61530.1"/>
    <property type="molecule type" value="Genomic_DNA"/>
</dbReference>
<dbReference type="Pfam" id="PF05876">
    <property type="entry name" value="GpA_ATPase"/>
    <property type="match status" value="1"/>
</dbReference>
<dbReference type="Proteomes" id="UP000279673">
    <property type="component" value="Unassembled WGS sequence"/>
</dbReference>
<keyword evidence="4" id="KW-1185">Reference proteome</keyword>
<evidence type="ECO:0000259" key="2">
    <source>
        <dbReference type="Pfam" id="PF20454"/>
    </source>
</evidence>
<protein>
    <submittedName>
        <fullName evidence="3">Terminase</fullName>
    </submittedName>
</protein>
<accession>A0A421BIY3</accession>
<dbReference type="Pfam" id="PF20454">
    <property type="entry name" value="GpA_nuclease"/>
    <property type="match status" value="1"/>
</dbReference>
<feature type="domain" description="Phage terminase large subunit GpA ATPase" evidence="1">
    <location>
        <begin position="60"/>
        <end position="330"/>
    </location>
</feature>